<evidence type="ECO:0000313" key="5">
    <source>
        <dbReference type="Proteomes" id="UP001501433"/>
    </source>
</evidence>
<dbReference type="InterPro" id="IPR001296">
    <property type="entry name" value="Glyco_trans_1"/>
</dbReference>
<name>A0ABP9CMQ7_9FLAO</name>
<dbReference type="Gene3D" id="3.40.50.2000">
    <property type="entry name" value="Glycogen Phosphorylase B"/>
    <property type="match status" value="2"/>
</dbReference>
<dbReference type="Pfam" id="PF13439">
    <property type="entry name" value="Glyco_transf_4"/>
    <property type="match status" value="1"/>
</dbReference>
<feature type="domain" description="Glycosyl transferase family 1" evidence="2">
    <location>
        <begin position="199"/>
        <end position="364"/>
    </location>
</feature>
<gene>
    <name evidence="4" type="ORF">GCM10023330_18310</name>
</gene>
<proteinExistence type="predicted"/>
<keyword evidence="1" id="KW-0808">Transferase</keyword>
<dbReference type="Proteomes" id="UP001501433">
    <property type="component" value="Unassembled WGS sequence"/>
</dbReference>
<organism evidence="4 5">
    <name type="scientific">Litoribaculum gwangyangense</name>
    <dbReference type="NCBI Taxonomy" id="1130722"/>
    <lineage>
        <taxon>Bacteria</taxon>
        <taxon>Pseudomonadati</taxon>
        <taxon>Bacteroidota</taxon>
        <taxon>Flavobacteriia</taxon>
        <taxon>Flavobacteriales</taxon>
        <taxon>Flavobacteriaceae</taxon>
        <taxon>Litoribaculum</taxon>
    </lineage>
</organism>
<feature type="domain" description="Glycosyltransferase subfamily 4-like N-terminal" evidence="3">
    <location>
        <begin position="25"/>
        <end position="188"/>
    </location>
</feature>
<accession>A0ABP9CMQ7</accession>
<sequence>MEQLKTSKMRIGIEAQRLFRPHKHGMDRVALELIKKLQVIDKDNEYFIFVKPDQDTSAISETSNFNIVEISGGPYPYWEQIKLPLIASAYKCDILHCTSNTAPLYVKSPLVTTLHDIIYMEESVLKQITSKASWYQKIGNIYRRIIVNGVVKKSHCLITVSDFEKKNITGFFNEKTIKNIKTIHNGVSDHFLKSPDVIELNKVKTKHNLPDQYMLHIANKDPRKNTKNVLKAFKGFLNTTTVDYKLVLLGYNEKDLLTVLSEINAKNLIDKVVLLGYVSDQDLPAIYRLSQLFLFPSLREGFGIPIIEAMACGVPVITSNSSSMPEIAGDAACIVNPMESEAILQGILKISSDSEYKNELIRKGLERCEQFSWDNMALQVLDVYKKMFKEIKA</sequence>
<dbReference type="SUPFAM" id="SSF53756">
    <property type="entry name" value="UDP-Glycosyltransferase/glycogen phosphorylase"/>
    <property type="match status" value="1"/>
</dbReference>
<dbReference type="Pfam" id="PF00534">
    <property type="entry name" value="Glycos_transf_1"/>
    <property type="match status" value="1"/>
</dbReference>
<keyword evidence="5" id="KW-1185">Reference proteome</keyword>
<reference evidence="5" key="1">
    <citation type="journal article" date="2019" name="Int. J. Syst. Evol. Microbiol.">
        <title>The Global Catalogue of Microorganisms (GCM) 10K type strain sequencing project: providing services to taxonomists for standard genome sequencing and annotation.</title>
        <authorList>
            <consortium name="The Broad Institute Genomics Platform"/>
            <consortium name="The Broad Institute Genome Sequencing Center for Infectious Disease"/>
            <person name="Wu L."/>
            <person name="Ma J."/>
        </authorList>
    </citation>
    <scope>NUCLEOTIDE SEQUENCE [LARGE SCALE GENOMIC DNA]</scope>
    <source>
        <strain evidence="5">JCM 18325</strain>
    </source>
</reference>
<comment type="caution">
    <text evidence="4">The sequence shown here is derived from an EMBL/GenBank/DDBJ whole genome shotgun (WGS) entry which is preliminary data.</text>
</comment>
<dbReference type="PANTHER" id="PTHR46401">
    <property type="entry name" value="GLYCOSYLTRANSFERASE WBBK-RELATED"/>
    <property type="match status" value="1"/>
</dbReference>
<dbReference type="PANTHER" id="PTHR46401:SF2">
    <property type="entry name" value="GLYCOSYLTRANSFERASE WBBK-RELATED"/>
    <property type="match status" value="1"/>
</dbReference>
<dbReference type="CDD" id="cd03809">
    <property type="entry name" value="GT4_MtfB-like"/>
    <property type="match status" value="1"/>
</dbReference>
<evidence type="ECO:0000259" key="2">
    <source>
        <dbReference type="Pfam" id="PF00534"/>
    </source>
</evidence>
<evidence type="ECO:0000259" key="3">
    <source>
        <dbReference type="Pfam" id="PF13439"/>
    </source>
</evidence>
<evidence type="ECO:0000313" key="4">
    <source>
        <dbReference type="EMBL" id="GAA4811391.1"/>
    </source>
</evidence>
<protein>
    <submittedName>
        <fullName evidence="4">Glycosyltransferase family 1 protein</fullName>
    </submittedName>
</protein>
<dbReference type="InterPro" id="IPR028098">
    <property type="entry name" value="Glyco_trans_4-like_N"/>
</dbReference>
<evidence type="ECO:0000256" key="1">
    <source>
        <dbReference type="ARBA" id="ARBA00022679"/>
    </source>
</evidence>
<dbReference type="EMBL" id="BAABJW010000002">
    <property type="protein sequence ID" value="GAA4811391.1"/>
    <property type="molecule type" value="Genomic_DNA"/>
</dbReference>